<organism evidence="10 11">
    <name type="scientific">Terriglobus aquaticus</name>
    <dbReference type="NCBI Taxonomy" id="940139"/>
    <lineage>
        <taxon>Bacteria</taxon>
        <taxon>Pseudomonadati</taxon>
        <taxon>Acidobacteriota</taxon>
        <taxon>Terriglobia</taxon>
        <taxon>Terriglobales</taxon>
        <taxon>Acidobacteriaceae</taxon>
        <taxon>Terriglobus</taxon>
    </lineage>
</organism>
<protein>
    <submittedName>
        <fullName evidence="10">Carboxypeptidase regulatory-like domain-containing protein</fullName>
    </submittedName>
</protein>
<keyword evidence="4" id="KW-0812">Transmembrane</keyword>
<feature type="region of interest" description="Disordered" evidence="7">
    <location>
        <begin position="1079"/>
        <end position="1100"/>
    </location>
</feature>
<dbReference type="InterPro" id="IPR057601">
    <property type="entry name" value="Oar-like_b-barrel"/>
</dbReference>
<evidence type="ECO:0000256" key="5">
    <source>
        <dbReference type="ARBA" id="ARBA00023136"/>
    </source>
</evidence>
<feature type="chain" id="PRO_5047189360" evidence="8">
    <location>
        <begin position="20"/>
        <end position="1113"/>
    </location>
</feature>
<feature type="signal peptide" evidence="8">
    <location>
        <begin position="1"/>
        <end position="19"/>
    </location>
</feature>
<keyword evidence="5" id="KW-0472">Membrane</keyword>
<name>A0ABW9KPI3_9BACT</name>
<dbReference type="Gene3D" id="2.40.170.20">
    <property type="entry name" value="TonB-dependent receptor, beta-barrel domain"/>
    <property type="match status" value="1"/>
</dbReference>
<evidence type="ECO:0000256" key="6">
    <source>
        <dbReference type="ARBA" id="ARBA00023237"/>
    </source>
</evidence>
<dbReference type="SUPFAM" id="SSF49452">
    <property type="entry name" value="Starch-binding domain-like"/>
    <property type="match status" value="1"/>
</dbReference>
<sequence>MKKNAVKFLLAPALLPVSATLSTTAIALAPFVIGLMPAGSAMAQTYRGGVAGTVLDASGAVVPNAKVTLLDPSTGFTRTQQSTSAGAYAFQDLPIGQYTVTVEAQGFSVTKVEKIDVRPGAVYSLDPKLGVGAETQSVDVNAAALALDTETTANNSVVNEKAVQNIPLNGRDYTQLIKIVPGYNGAGSLNGTRSNQNNYQIDGADSNDIWQNGAAANQGGVGSIAGVTIPIDAIDQFTVQSNANAEAGRNVGGLISLAIKTGTNNVHGSAYYFNRNEFFAARSPFLSPTTRKPTLRNQQFGGSVGAPIIKDKLFFFVNYERQMFLIGNSAAATEPTTAYVNAATALLQAHGYRYSPTSVVNPLSLNLLTLWPEGNKNVGPAASGNYFDPRNQKGYSDNAIGNITWNMTSRQNLRLQAFVGTGRQYSAVGTNVYDYFQVAPDITQNFSLAHNWAISDRVSNQLLFGVGVFNQTFNDANHSFNLPSLGLATGVTDPTLFGAPNITIGGGAIDVTGQTPPLGRKDYTGHVTDAATFVKGKHQFRFGGEYRRNYMDLQYQRNVRGTFSFNGTASSNAAITPLLNGATPWANDASVGTDVRSLADYLAGFYNSNSFVQGYLRRSIYQNTFAGFVQDQFQVTPKLTLNYGLRYEYNAPWSSPGFFSFYRPGNPAADGYGLVPLGSGGVDKPYNGQQTNFSPRVGVAYQLNPVMVLRGTYGLYFDAPNFNGFFDNGPGNGGARGPQANPTGPNPVRTVSKTYGQWVSGVNPFPTAPSPTTIYGLATIDPNFATARSHNWTVNMETQLARNTIFTLGYVGAAGRDLFNLSDINQARPGTTTSATAEVTRRPIYVNRTVPNYATIGAVNEIESRGYSNYDSLQASLRISNIKGLTAQGSYTWGHALDVISSTRNLAPQDSANLAAEYGDSDFDVRSTFNGYVVYEVPHFSDKLKVLTQGWQGNAFVTAFTGTPFSVKVGNDISGTGENQDRANYVPGATYKVSNKVIVPTTGQPYAQFFNPAAFVSPAAGNFGTTRRNAFRGPNFFTTDASLVKNTRLREGVNLQIRAEMFNIFNYTNLANPTATLTSSTLGRSTNTRNNGGAPGIGPGEPFNVQFAGKIIF</sequence>
<dbReference type="Gene3D" id="2.60.40.1120">
    <property type="entry name" value="Carboxypeptidase-like, regulatory domain"/>
    <property type="match status" value="1"/>
</dbReference>
<feature type="domain" description="TonB-dependent transporter Oar-like beta-barrel" evidence="9">
    <location>
        <begin position="259"/>
        <end position="1091"/>
    </location>
</feature>
<keyword evidence="3" id="KW-1134">Transmembrane beta strand</keyword>
<evidence type="ECO:0000313" key="10">
    <source>
        <dbReference type="EMBL" id="MFN2977017.1"/>
    </source>
</evidence>
<evidence type="ECO:0000256" key="7">
    <source>
        <dbReference type="SAM" id="MobiDB-lite"/>
    </source>
</evidence>
<feature type="compositionally biased region" description="Polar residues" evidence="7">
    <location>
        <begin position="1079"/>
        <end position="1091"/>
    </location>
</feature>
<keyword evidence="11" id="KW-1185">Reference proteome</keyword>
<evidence type="ECO:0000313" key="11">
    <source>
        <dbReference type="Proteomes" id="UP001634747"/>
    </source>
</evidence>
<dbReference type="Pfam" id="PF13620">
    <property type="entry name" value="CarboxypepD_reg"/>
    <property type="match status" value="1"/>
</dbReference>
<dbReference type="Pfam" id="PF25183">
    <property type="entry name" value="OMP_b-brl_4"/>
    <property type="match status" value="1"/>
</dbReference>
<dbReference type="InterPro" id="IPR036942">
    <property type="entry name" value="Beta-barrel_TonB_sf"/>
</dbReference>
<comment type="caution">
    <text evidence="10">The sequence shown here is derived from an EMBL/GenBank/DDBJ whole genome shotgun (WGS) entry which is preliminary data.</text>
</comment>
<reference evidence="10 11" key="1">
    <citation type="submission" date="2024-12" db="EMBL/GenBank/DDBJ databases">
        <authorList>
            <person name="Lee Y."/>
        </authorList>
    </citation>
    <scope>NUCLEOTIDE SEQUENCE [LARGE SCALE GENOMIC DNA]</scope>
    <source>
        <strain evidence="10 11">03SUJ4</strain>
    </source>
</reference>
<keyword evidence="6" id="KW-0998">Cell outer membrane</keyword>
<comment type="subcellular location">
    <subcellularLocation>
        <location evidence="1">Cell outer membrane</location>
        <topology evidence="1">Multi-pass membrane protein</topology>
    </subcellularLocation>
</comment>
<evidence type="ECO:0000259" key="9">
    <source>
        <dbReference type="Pfam" id="PF25183"/>
    </source>
</evidence>
<dbReference type="PANTHER" id="PTHR30069">
    <property type="entry name" value="TONB-DEPENDENT OUTER MEMBRANE RECEPTOR"/>
    <property type="match status" value="1"/>
</dbReference>
<keyword evidence="2" id="KW-0813">Transport</keyword>
<proteinExistence type="predicted"/>
<evidence type="ECO:0000256" key="1">
    <source>
        <dbReference type="ARBA" id="ARBA00004571"/>
    </source>
</evidence>
<evidence type="ECO:0000256" key="4">
    <source>
        <dbReference type="ARBA" id="ARBA00022692"/>
    </source>
</evidence>
<accession>A0ABW9KPI3</accession>
<dbReference type="SUPFAM" id="SSF56935">
    <property type="entry name" value="Porins"/>
    <property type="match status" value="1"/>
</dbReference>
<dbReference type="RefSeq" id="WP_263414806.1">
    <property type="nucleotide sequence ID" value="NZ_BAABBH010000001.1"/>
</dbReference>
<gene>
    <name evidence="10" type="ORF">ACK2TP_14695</name>
</gene>
<dbReference type="EMBL" id="JBJYXY010000001">
    <property type="protein sequence ID" value="MFN2977017.1"/>
    <property type="molecule type" value="Genomic_DNA"/>
</dbReference>
<evidence type="ECO:0000256" key="2">
    <source>
        <dbReference type="ARBA" id="ARBA00022448"/>
    </source>
</evidence>
<dbReference type="InterPro" id="IPR039426">
    <property type="entry name" value="TonB-dep_rcpt-like"/>
</dbReference>
<evidence type="ECO:0000256" key="8">
    <source>
        <dbReference type="SAM" id="SignalP"/>
    </source>
</evidence>
<dbReference type="Proteomes" id="UP001634747">
    <property type="component" value="Unassembled WGS sequence"/>
</dbReference>
<dbReference type="InterPro" id="IPR013784">
    <property type="entry name" value="Carb-bd-like_fold"/>
</dbReference>
<evidence type="ECO:0000256" key="3">
    <source>
        <dbReference type="ARBA" id="ARBA00022452"/>
    </source>
</evidence>
<dbReference type="PANTHER" id="PTHR30069:SF46">
    <property type="entry name" value="OAR PROTEIN"/>
    <property type="match status" value="1"/>
</dbReference>
<keyword evidence="8" id="KW-0732">Signal</keyword>